<dbReference type="SUPFAM" id="SSF55729">
    <property type="entry name" value="Acyl-CoA N-acyltransferases (Nat)"/>
    <property type="match status" value="1"/>
</dbReference>
<evidence type="ECO:0000313" key="3">
    <source>
        <dbReference type="Proteomes" id="UP000594943"/>
    </source>
</evidence>
<name>A0A7U4P859_9BURK</name>
<dbReference type="GO" id="GO:0008080">
    <property type="term" value="F:N-acetyltransferase activity"/>
    <property type="evidence" value="ECO:0007669"/>
    <property type="project" value="InterPro"/>
</dbReference>
<evidence type="ECO:0000313" key="2">
    <source>
        <dbReference type="EMBL" id="QPS46196.1"/>
    </source>
</evidence>
<gene>
    <name evidence="2" type="ORF">I6G56_29285</name>
</gene>
<dbReference type="Gene3D" id="3.40.630.30">
    <property type="match status" value="1"/>
</dbReference>
<dbReference type="RefSeq" id="WP_006028365.1">
    <property type="nucleotide sequence ID" value="NZ_CP013382.1"/>
</dbReference>
<protein>
    <submittedName>
        <fullName evidence="2">GNAT family N-acetyltransferase</fullName>
    </submittedName>
</protein>
<sequence>MPQQRAKTERAMHFACATHADGRVVLRRFDPAHDSYNELTALLHRAFARLGRMGLNCPCVDQPAAVTHQRALAGECFVAVCNGHLVATMTLHARDLASPCELYRRGNVATLRQFGVDPVWQGRGIGRSMLDFAAHWAAARGYRRLALDTPQPAAHLVAFYTRQGFRLVDVMHFSGKGYDSAILSKPAAVSRSSAWKARELPLTPMPMPMPAPYDRAA</sequence>
<accession>A0A7T2WZH1</accession>
<dbReference type="CDD" id="cd04301">
    <property type="entry name" value="NAT_SF"/>
    <property type="match status" value="1"/>
</dbReference>
<keyword evidence="1 2" id="KW-0808">Transferase</keyword>
<dbReference type="Pfam" id="PF00583">
    <property type="entry name" value="Acetyltransf_1"/>
    <property type="match status" value="1"/>
</dbReference>
<dbReference type="AlphaFoldDB" id="A0A7U4P859"/>
<dbReference type="PANTHER" id="PTHR13947">
    <property type="entry name" value="GNAT FAMILY N-ACETYLTRANSFERASE"/>
    <property type="match status" value="1"/>
</dbReference>
<dbReference type="KEGG" id="bhg:I6G56_29285"/>
<dbReference type="InterPro" id="IPR000182">
    <property type="entry name" value="GNAT_dom"/>
</dbReference>
<dbReference type="PANTHER" id="PTHR13947:SF37">
    <property type="entry name" value="LD18367P"/>
    <property type="match status" value="1"/>
</dbReference>
<reference evidence="2 3" key="1">
    <citation type="submission" date="2020-12" db="EMBL/GenBank/DDBJ databases">
        <title>FDA dAtabase for Regulatory Grade micrObial Sequences (FDA-ARGOS): Supporting development and validation of Infectious Disease Dx tests.</title>
        <authorList>
            <person name="Nelson B."/>
            <person name="Plummer A."/>
            <person name="Tallon L."/>
            <person name="Sadzewicz L."/>
            <person name="Zhao X."/>
            <person name="Boylan J."/>
            <person name="Ott S."/>
            <person name="Bowen H."/>
            <person name="Vavikolanu K."/>
            <person name="Mehta A."/>
            <person name="Aluvathingal J."/>
            <person name="Nadendla S."/>
            <person name="Myers T."/>
            <person name="Yan Y."/>
            <person name="Sichtig H."/>
        </authorList>
    </citation>
    <scope>NUCLEOTIDE SEQUENCE [LARGE SCALE GENOMIC DNA]</scope>
    <source>
        <strain evidence="2 3">FDAARGOS_899</strain>
    </source>
</reference>
<organism evidence="2 3">
    <name type="scientific">Burkholderia humptydooensis</name>
    <dbReference type="NCBI Taxonomy" id="430531"/>
    <lineage>
        <taxon>Bacteria</taxon>
        <taxon>Pseudomonadati</taxon>
        <taxon>Pseudomonadota</taxon>
        <taxon>Betaproteobacteria</taxon>
        <taxon>Burkholderiales</taxon>
        <taxon>Burkholderiaceae</taxon>
        <taxon>Burkholderia</taxon>
        <taxon>pseudomallei group</taxon>
    </lineage>
</organism>
<evidence type="ECO:0000256" key="1">
    <source>
        <dbReference type="ARBA" id="ARBA00022679"/>
    </source>
</evidence>
<dbReference type="InterPro" id="IPR050769">
    <property type="entry name" value="NAT_camello-type"/>
</dbReference>
<accession>A0A7U4P859</accession>
<proteinExistence type="predicted"/>
<dbReference type="Proteomes" id="UP000594943">
    <property type="component" value="Chromosome 2"/>
</dbReference>
<dbReference type="EMBL" id="CP065687">
    <property type="protein sequence ID" value="QPS46196.1"/>
    <property type="molecule type" value="Genomic_DNA"/>
</dbReference>
<dbReference type="InterPro" id="IPR016181">
    <property type="entry name" value="Acyl_CoA_acyltransferase"/>
</dbReference>
<dbReference type="PROSITE" id="PS51186">
    <property type="entry name" value="GNAT"/>
    <property type="match status" value="1"/>
</dbReference>